<dbReference type="InterPro" id="IPR036770">
    <property type="entry name" value="Ankyrin_rpt-contain_sf"/>
</dbReference>
<dbReference type="Pfam" id="PF12796">
    <property type="entry name" value="Ank_2"/>
    <property type="match status" value="1"/>
</dbReference>
<dbReference type="SMART" id="SM00248">
    <property type="entry name" value="ANK"/>
    <property type="match status" value="3"/>
</dbReference>
<dbReference type="Gene3D" id="1.25.40.20">
    <property type="entry name" value="Ankyrin repeat-containing domain"/>
    <property type="match status" value="3"/>
</dbReference>
<evidence type="ECO:0000313" key="5">
    <source>
        <dbReference type="Proteomes" id="UP000235786"/>
    </source>
</evidence>
<dbReference type="PANTHER" id="PTHR24180">
    <property type="entry name" value="CYCLIN-DEPENDENT KINASE INHIBITOR 2C-RELATED"/>
    <property type="match status" value="1"/>
</dbReference>
<keyword evidence="2 3" id="KW-0040">ANK repeat</keyword>
<evidence type="ECO:0000256" key="3">
    <source>
        <dbReference type="PROSITE-ProRule" id="PRU00023"/>
    </source>
</evidence>
<evidence type="ECO:0000313" key="4">
    <source>
        <dbReference type="EMBL" id="PMD28843.1"/>
    </source>
</evidence>
<dbReference type="EMBL" id="KZ613983">
    <property type="protein sequence ID" value="PMD28843.1"/>
    <property type="molecule type" value="Genomic_DNA"/>
</dbReference>
<dbReference type="InterPro" id="IPR002110">
    <property type="entry name" value="Ankyrin_rpt"/>
</dbReference>
<dbReference type="OrthoDB" id="194358at2759"/>
<proteinExistence type="predicted"/>
<dbReference type="PROSITE" id="PS50088">
    <property type="entry name" value="ANK_REPEAT"/>
    <property type="match status" value="1"/>
</dbReference>
<protein>
    <submittedName>
        <fullName evidence="4">Ankyrin</fullName>
    </submittedName>
</protein>
<dbReference type="PROSITE" id="PS50297">
    <property type="entry name" value="ANK_REP_REGION"/>
    <property type="match status" value="1"/>
</dbReference>
<dbReference type="SUPFAM" id="SSF48403">
    <property type="entry name" value="Ankyrin repeat"/>
    <property type="match status" value="1"/>
</dbReference>
<keyword evidence="1" id="KW-0677">Repeat</keyword>
<dbReference type="AlphaFoldDB" id="A0A2J6QRF4"/>
<name>A0A2J6QRF4_HYAVF</name>
<gene>
    <name evidence="4" type="ORF">L207DRAFT_266007</name>
</gene>
<feature type="repeat" description="ANK" evidence="3">
    <location>
        <begin position="700"/>
        <end position="732"/>
    </location>
</feature>
<dbReference type="InterPro" id="IPR051637">
    <property type="entry name" value="Ank_repeat_dom-contain_49"/>
</dbReference>
<dbReference type="PANTHER" id="PTHR24180:SF45">
    <property type="entry name" value="POLY [ADP-RIBOSE] POLYMERASE TANKYRASE"/>
    <property type="match status" value="1"/>
</dbReference>
<organism evidence="4 5">
    <name type="scientific">Hyaloscypha variabilis (strain UAMH 11265 / GT02V1 / F)</name>
    <name type="common">Meliniomyces variabilis</name>
    <dbReference type="NCBI Taxonomy" id="1149755"/>
    <lineage>
        <taxon>Eukaryota</taxon>
        <taxon>Fungi</taxon>
        <taxon>Dikarya</taxon>
        <taxon>Ascomycota</taxon>
        <taxon>Pezizomycotina</taxon>
        <taxon>Leotiomycetes</taxon>
        <taxon>Helotiales</taxon>
        <taxon>Hyaloscyphaceae</taxon>
        <taxon>Hyaloscypha</taxon>
        <taxon>Hyaloscypha variabilis</taxon>
    </lineage>
</organism>
<keyword evidence="5" id="KW-1185">Reference proteome</keyword>
<evidence type="ECO:0000256" key="1">
    <source>
        <dbReference type="ARBA" id="ARBA00022737"/>
    </source>
</evidence>
<accession>A0A2J6QRF4</accession>
<evidence type="ECO:0000256" key="2">
    <source>
        <dbReference type="ARBA" id="ARBA00023043"/>
    </source>
</evidence>
<sequence>MSSRDTPIVFSPAESCATPFSSTSQNQAQKKGTVSQEECRNCLDFLNTTKGQTFLRQWHVELQMRKGQEGIAKLSEKTRSKEYEDRKPEIFYYYMQGHSAKRIKEELERAGFEFSASSEKTLSNRLEDWGFTLNPDIRRLLKADLRKQVADLLRVNYDQIDHAKSSTTYPNQHQAFTLGDHISSPNVLPYSSINRPDSPTFNPPSLDPQAAGLEHDATFTHGSGDLHLFNDPEASLRSIQSISDPSPFVQNLAAQGFESQMDFDFDFNSPAHLGEANVEFRSQDIASNPVDVDSAYDSMQSQANMTSQAGIISHLPFHPNTSYLAPNSTVGKVPEAEHGTSQAATDLYTQFNSHMSSEDFPKKVSILHIIPCEKDHTAVRRGLSATCECGVRQVHAMCMRIPDLDDQEILRRLKWVHYKGGGLGGVDGAGNTALHYIAETGRRKALDYMINFKGVDIQCRNTLGQNFLHVLDGTGFGDELASFLWKFKGFGLLDQRDHHGRTVIHGLLRYPIKQSIFREICGMYGPIPSHYLALRDNEGKDAARYLQEREQQMYPFASYAHSDYAQTMVLLENNAKHFIVGYGAVDESHPRTRQEEERGQKQVLLQHQEPNSEDLKGENALHCFAYWPTGHTSAEEEYRVRQMTQTLLSGVDANSYDRDGRTPLITHICRSPPNEEESAIHSITALLTDNGANVQMVDRDGHSALYYALQKGFSKCVAILIQHGARVNHRAADGRSLRKIAEENLLENLSASDEGGRRKLKHWLAIMAALIDGKAVLNPTPLQEHGIT</sequence>
<reference evidence="4 5" key="1">
    <citation type="submission" date="2016-04" db="EMBL/GenBank/DDBJ databases">
        <title>A degradative enzymes factory behind the ericoid mycorrhizal symbiosis.</title>
        <authorList>
            <consortium name="DOE Joint Genome Institute"/>
            <person name="Martino E."/>
            <person name="Morin E."/>
            <person name="Grelet G."/>
            <person name="Kuo A."/>
            <person name="Kohler A."/>
            <person name="Daghino S."/>
            <person name="Barry K."/>
            <person name="Choi C."/>
            <person name="Cichocki N."/>
            <person name="Clum A."/>
            <person name="Copeland A."/>
            <person name="Hainaut M."/>
            <person name="Haridas S."/>
            <person name="Labutti K."/>
            <person name="Lindquist E."/>
            <person name="Lipzen A."/>
            <person name="Khouja H.-R."/>
            <person name="Murat C."/>
            <person name="Ohm R."/>
            <person name="Olson A."/>
            <person name="Spatafora J."/>
            <person name="Veneault-Fourrey C."/>
            <person name="Henrissat B."/>
            <person name="Grigoriev I."/>
            <person name="Martin F."/>
            <person name="Perotto S."/>
        </authorList>
    </citation>
    <scope>NUCLEOTIDE SEQUENCE [LARGE SCALE GENOMIC DNA]</scope>
    <source>
        <strain evidence="4 5">F</strain>
    </source>
</reference>
<dbReference type="STRING" id="1149755.A0A2J6QRF4"/>
<dbReference type="Proteomes" id="UP000235786">
    <property type="component" value="Unassembled WGS sequence"/>
</dbReference>